<accession>A0ABV1D6C4</accession>
<dbReference type="Pfam" id="PF01966">
    <property type="entry name" value="HD"/>
    <property type="match status" value="1"/>
</dbReference>
<name>A0ABV1D6C4_9FIRM</name>
<evidence type="ECO:0000313" key="3">
    <source>
        <dbReference type="Proteomes" id="UP001454086"/>
    </source>
</evidence>
<comment type="caution">
    <text evidence="2">The sequence shown here is derived from an EMBL/GenBank/DDBJ whole genome shotgun (WGS) entry which is preliminary data.</text>
</comment>
<evidence type="ECO:0000313" key="2">
    <source>
        <dbReference type="EMBL" id="MEQ2425931.1"/>
    </source>
</evidence>
<dbReference type="CDD" id="cd00077">
    <property type="entry name" value="HDc"/>
    <property type="match status" value="2"/>
</dbReference>
<protein>
    <submittedName>
        <fullName evidence="2">HD domain-containing phosphohydrolase</fullName>
    </submittedName>
</protein>
<dbReference type="InterPro" id="IPR006674">
    <property type="entry name" value="HD_domain"/>
</dbReference>
<keyword evidence="3" id="KW-1185">Reference proteome</keyword>
<dbReference type="SMART" id="SM00471">
    <property type="entry name" value="HDc"/>
    <property type="match status" value="2"/>
</dbReference>
<dbReference type="Proteomes" id="UP001454086">
    <property type="component" value="Unassembled WGS sequence"/>
</dbReference>
<gene>
    <name evidence="2" type="ORF">WMQ36_13195</name>
</gene>
<reference evidence="2 3" key="1">
    <citation type="submission" date="2024-03" db="EMBL/GenBank/DDBJ databases">
        <title>Human intestinal bacterial collection.</title>
        <authorList>
            <person name="Pauvert C."/>
            <person name="Hitch T.C.A."/>
            <person name="Clavel T."/>
        </authorList>
    </citation>
    <scope>NUCLEOTIDE SEQUENCE [LARGE SCALE GENOMIC DNA]</scope>
    <source>
        <strain evidence="2 3">CLA-SR-H021</strain>
    </source>
</reference>
<dbReference type="InterPro" id="IPR037522">
    <property type="entry name" value="HD_GYP_dom"/>
</dbReference>
<evidence type="ECO:0000259" key="1">
    <source>
        <dbReference type="PROSITE" id="PS51832"/>
    </source>
</evidence>
<organism evidence="2 3">
    <name type="scientific">Enterocloster hominis</name>
    <name type="common">ex Hitch et al. 2024</name>
    <dbReference type="NCBI Taxonomy" id="1917870"/>
    <lineage>
        <taxon>Bacteria</taxon>
        <taxon>Bacillati</taxon>
        <taxon>Bacillota</taxon>
        <taxon>Clostridia</taxon>
        <taxon>Lachnospirales</taxon>
        <taxon>Lachnospiraceae</taxon>
        <taxon>Enterocloster</taxon>
    </lineage>
</organism>
<dbReference type="InterPro" id="IPR003607">
    <property type="entry name" value="HD/PDEase_dom"/>
</dbReference>
<dbReference type="RefSeq" id="WP_349118266.1">
    <property type="nucleotide sequence ID" value="NZ_JBBMFM010000045.1"/>
</dbReference>
<dbReference type="Pfam" id="PF13487">
    <property type="entry name" value="HD_5"/>
    <property type="match status" value="1"/>
</dbReference>
<dbReference type="SUPFAM" id="SSF109604">
    <property type="entry name" value="HD-domain/PDEase-like"/>
    <property type="match status" value="2"/>
</dbReference>
<proteinExistence type="predicted"/>
<dbReference type="PANTHER" id="PTHR43155:SF2">
    <property type="entry name" value="CYCLIC DI-GMP PHOSPHODIESTERASE PA4108"/>
    <property type="match status" value="1"/>
</dbReference>
<dbReference type="Gene3D" id="1.10.3210.10">
    <property type="entry name" value="Hypothetical protein af1432"/>
    <property type="match status" value="2"/>
</dbReference>
<dbReference type="PANTHER" id="PTHR43155">
    <property type="entry name" value="CYCLIC DI-GMP PHOSPHODIESTERASE PA4108-RELATED"/>
    <property type="match status" value="1"/>
</dbReference>
<dbReference type="PROSITE" id="PS51832">
    <property type="entry name" value="HD_GYP"/>
    <property type="match status" value="1"/>
</dbReference>
<dbReference type="EMBL" id="JBBMFM010000045">
    <property type="protein sequence ID" value="MEQ2425931.1"/>
    <property type="molecule type" value="Genomic_DNA"/>
</dbReference>
<feature type="domain" description="HD-GYP" evidence="1">
    <location>
        <begin position="226"/>
        <end position="421"/>
    </location>
</feature>
<sequence length="448" mass="50992">MKKQAASNRVLVQPERGKSMYDYILPVSNKDIISIAKRAFNLVDPRLMGHGERVANIMFQMMKAEGGYTPVQMRNLLTLAVLHDIGAYKTDEIDHMVEFETKHVWNHSIYGYLFLDYFSLFKELSKVVLFHHSSWKQLENMADVSEPVKKAAQMLQLADRLDIYFENPKNRMGREPFLTYLERERDRKFSSEVIDLLLDTPLVPPSCDYIGISPQFDRIMETVPFTEEEKESILQMLIYAIDFRSPHTVTHTITTSVISSELAILLCGQKHAVNDVMCGAMLHDLGKIGIPVEILEYPGKLSPQAMNVMRNHVNLTEYILGDSVSDAVKNIALRHHEKLDGSGYPRGLRAADLNVPQRIVAIADIVSALTGTRSYKGAYSKNRTLGVLTGMAEQGLLDSGIVGLLVERYDEIMDSVREKTGPLLEKYQEMQDRYWEILYQLEEKEGEP</sequence>